<dbReference type="InterPro" id="IPR002347">
    <property type="entry name" value="SDR_fam"/>
</dbReference>
<dbReference type="PANTHER" id="PTHR43669">
    <property type="entry name" value="5-KETO-D-GLUCONATE 5-REDUCTASE"/>
    <property type="match status" value="1"/>
</dbReference>
<dbReference type="GO" id="GO:0008709">
    <property type="term" value="F:cholate 7-alpha-dehydrogenase (NAD+) activity"/>
    <property type="evidence" value="ECO:0007669"/>
    <property type="project" value="UniProtKB-EC"/>
</dbReference>
<dbReference type="PANTHER" id="PTHR43669:SF8">
    <property type="entry name" value="SHORT-CHAIN TYPE DEHYDROGENASE_REDUCTASE-RELATED"/>
    <property type="match status" value="1"/>
</dbReference>
<dbReference type="SUPFAM" id="SSF51735">
    <property type="entry name" value="NAD(P)-binding Rossmann-fold domains"/>
    <property type="match status" value="1"/>
</dbReference>
<evidence type="ECO:0000313" key="4">
    <source>
        <dbReference type="Proteomes" id="UP000431401"/>
    </source>
</evidence>
<dbReference type="EC" id="1.1.1.159" evidence="3"/>
<reference evidence="3 4" key="1">
    <citation type="submission" date="2019-10" db="EMBL/GenBank/DDBJ databases">
        <title>Nocardia macrotermitis sp. nov. and Nocardia aurantia sp. nov., isolated from the gut of fungus growing-termite Macrotermes natalensis.</title>
        <authorList>
            <person name="Benndorf R."/>
            <person name="Schwitalla J."/>
            <person name="Martin K."/>
            <person name="De Beer W."/>
            <person name="Kaster A.-K."/>
            <person name="Vollmers J."/>
            <person name="Poulsen M."/>
            <person name="Beemelmanns C."/>
        </authorList>
    </citation>
    <scope>NUCLEOTIDE SEQUENCE [LARGE SCALE GENOMIC DNA]</scope>
    <source>
        <strain evidence="3 4">RB56</strain>
    </source>
</reference>
<accession>A0A7K0DZR6</accession>
<keyword evidence="2 3" id="KW-0560">Oxidoreductase</keyword>
<dbReference type="InterPro" id="IPR036291">
    <property type="entry name" value="NAD(P)-bd_dom_sf"/>
</dbReference>
<dbReference type="PRINTS" id="PR00081">
    <property type="entry name" value="GDHRDH"/>
</dbReference>
<dbReference type="CDD" id="cd05233">
    <property type="entry name" value="SDR_c"/>
    <property type="match status" value="1"/>
</dbReference>
<dbReference type="Proteomes" id="UP000431401">
    <property type="component" value="Unassembled WGS sequence"/>
</dbReference>
<name>A0A7K0DZR6_9NOCA</name>
<proteinExistence type="inferred from homology"/>
<comment type="caution">
    <text evidence="3">The sequence shown here is derived from an EMBL/GenBank/DDBJ whole genome shotgun (WGS) entry which is preliminary data.</text>
</comment>
<sequence>MLLRNKNAVVYGAGGYIGSRVARSFAMAGARVFLAGRTAEPLREVAGNITTAGGLAETATVDALDEAAVEAHADAVVATAGSLDISFTAISLPQTGIQGTAIVDLPVADFERPMIAYPRATFVTTRAAARRMTTQGSGVILTITASPSRTAVPRMGGMAPAWAAIESLSRGLAAEVGPRGVRVVCLNAAGMPETPQLAEVYGLHADANGISREAFRDRMADLTVRKELPSVAEIADVATFLASDRANAMTGAIVNLTGGLVVD</sequence>
<dbReference type="Gene3D" id="3.40.50.720">
    <property type="entry name" value="NAD(P)-binding Rossmann-like Domain"/>
    <property type="match status" value="1"/>
</dbReference>
<dbReference type="RefSeq" id="WP_153348552.1">
    <property type="nucleotide sequence ID" value="NZ_WEGI01000018.1"/>
</dbReference>
<evidence type="ECO:0000256" key="2">
    <source>
        <dbReference type="ARBA" id="ARBA00023002"/>
    </source>
</evidence>
<dbReference type="Pfam" id="PF13561">
    <property type="entry name" value="adh_short_C2"/>
    <property type="match status" value="1"/>
</dbReference>
<gene>
    <name evidence="3" type="primary">hdhA</name>
    <name evidence="3" type="ORF">NRB56_69080</name>
</gene>
<evidence type="ECO:0000256" key="1">
    <source>
        <dbReference type="ARBA" id="ARBA00006484"/>
    </source>
</evidence>
<dbReference type="AlphaFoldDB" id="A0A7K0DZR6"/>
<comment type="similarity">
    <text evidence="1">Belongs to the short-chain dehydrogenases/reductases (SDR) family.</text>
</comment>
<organism evidence="3 4">
    <name type="scientific">Nocardia aurantia</name>
    <dbReference type="NCBI Taxonomy" id="2585199"/>
    <lineage>
        <taxon>Bacteria</taxon>
        <taxon>Bacillati</taxon>
        <taxon>Actinomycetota</taxon>
        <taxon>Actinomycetes</taxon>
        <taxon>Mycobacteriales</taxon>
        <taxon>Nocardiaceae</taxon>
        <taxon>Nocardia</taxon>
    </lineage>
</organism>
<protein>
    <submittedName>
        <fullName evidence="3">7-alpha-hydroxysteroid dehydrogenase</fullName>
        <ecNumber evidence="3">1.1.1.159</ecNumber>
    </submittedName>
</protein>
<dbReference type="OrthoDB" id="670853at2"/>
<evidence type="ECO:0000313" key="3">
    <source>
        <dbReference type="EMBL" id="MQY31299.1"/>
    </source>
</evidence>
<dbReference type="EMBL" id="WEGI01000018">
    <property type="protein sequence ID" value="MQY31299.1"/>
    <property type="molecule type" value="Genomic_DNA"/>
</dbReference>
<keyword evidence="4" id="KW-1185">Reference proteome</keyword>